<keyword evidence="4" id="KW-1015">Disulfide bond</keyword>
<dbReference type="VEuPathDB" id="MicrosporidiaDB:VICG_00871"/>
<evidence type="ECO:0000256" key="1">
    <source>
        <dbReference type="ARBA" id="ARBA00007787"/>
    </source>
</evidence>
<dbReference type="Proteomes" id="UP000011082">
    <property type="component" value="Unassembled WGS sequence"/>
</dbReference>
<evidence type="ECO:0000313" key="7">
    <source>
        <dbReference type="EMBL" id="ELA42024.1"/>
    </source>
</evidence>
<dbReference type="OMA" id="HHIAGCD"/>
<evidence type="ECO:0000256" key="3">
    <source>
        <dbReference type="ARBA" id="ARBA00022982"/>
    </source>
</evidence>
<keyword evidence="2" id="KW-0813">Transport</keyword>
<sequence>MKLKEVLQKNPTIVVTKENCPFCDTAKNTLDKKKVKYLEIDGMKNQDLVQEIVQKEKHKTFPMIYLNGKFIGGNDKLQEYYRDLESNKENLNENAL</sequence>
<gene>
    <name evidence="7" type="ORF">VICG_00871</name>
</gene>
<comment type="similarity">
    <text evidence="1">Belongs to the glutaredoxin family.</text>
</comment>
<dbReference type="PANTHER" id="PTHR46679:SF1">
    <property type="entry name" value="GLUTAREDOXIN-2, MITOCHONDRIAL"/>
    <property type="match status" value="1"/>
</dbReference>
<protein>
    <recommendedName>
        <fullName evidence="6">Glutaredoxin domain-containing protein</fullName>
    </recommendedName>
</protein>
<dbReference type="STRING" id="993615.L2GN26"/>
<evidence type="ECO:0000259" key="6">
    <source>
        <dbReference type="Pfam" id="PF00462"/>
    </source>
</evidence>
<dbReference type="PROSITE" id="PS51354">
    <property type="entry name" value="GLUTAREDOXIN_2"/>
    <property type="match status" value="1"/>
</dbReference>
<keyword evidence="3" id="KW-0249">Electron transport</keyword>
<dbReference type="EMBL" id="JH370135">
    <property type="protein sequence ID" value="ELA42024.1"/>
    <property type="molecule type" value="Genomic_DNA"/>
</dbReference>
<dbReference type="PANTHER" id="PTHR46679">
    <property type="match status" value="1"/>
</dbReference>
<proteinExistence type="inferred from homology"/>
<dbReference type="SUPFAM" id="SSF52833">
    <property type="entry name" value="Thioredoxin-like"/>
    <property type="match status" value="1"/>
</dbReference>
<dbReference type="InterPro" id="IPR036249">
    <property type="entry name" value="Thioredoxin-like_sf"/>
</dbReference>
<accession>L2GN26</accession>
<dbReference type="InterPro" id="IPR014025">
    <property type="entry name" value="Glutaredoxin_subgr"/>
</dbReference>
<dbReference type="GO" id="GO:0015035">
    <property type="term" value="F:protein-disulfide reductase activity"/>
    <property type="evidence" value="ECO:0007669"/>
    <property type="project" value="TreeGrafter"/>
</dbReference>
<dbReference type="InterPro" id="IPR002109">
    <property type="entry name" value="Glutaredoxin"/>
</dbReference>
<evidence type="ECO:0000313" key="8">
    <source>
        <dbReference type="Proteomes" id="UP000011082"/>
    </source>
</evidence>
<evidence type="ECO:0000256" key="2">
    <source>
        <dbReference type="ARBA" id="ARBA00022448"/>
    </source>
</evidence>
<dbReference type="AlphaFoldDB" id="L2GN26"/>
<organism evidence="7 8">
    <name type="scientific">Vittaforma corneae (strain ATCC 50505)</name>
    <name type="common">Microsporidian parasite</name>
    <name type="synonym">Nosema corneum</name>
    <dbReference type="NCBI Taxonomy" id="993615"/>
    <lineage>
        <taxon>Eukaryota</taxon>
        <taxon>Fungi</taxon>
        <taxon>Fungi incertae sedis</taxon>
        <taxon>Microsporidia</taxon>
        <taxon>Nosematidae</taxon>
        <taxon>Vittaforma</taxon>
    </lineage>
</organism>
<dbReference type="InParanoid" id="L2GN26"/>
<dbReference type="GeneID" id="19881585"/>
<feature type="domain" description="Glutaredoxin" evidence="6">
    <location>
        <begin position="14"/>
        <end position="71"/>
    </location>
</feature>
<name>L2GN26_VITCO</name>
<dbReference type="Gene3D" id="3.40.30.10">
    <property type="entry name" value="Glutaredoxin"/>
    <property type="match status" value="1"/>
</dbReference>
<dbReference type="Pfam" id="PF00462">
    <property type="entry name" value="Glutaredoxin"/>
    <property type="match status" value="1"/>
</dbReference>
<dbReference type="RefSeq" id="XP_007604320.1">
    <property type="nucleotide sequence ID" value="XM_007604258.1"/>
</dbReference>
<keyword evidence="8" id="KW-1185">Reference proteome</keyword>
<dbReference type="PRINTS" id="PR00160">
    <property type="entry name" value="GLUTAREDOXIN"/>
</dbReference>
<evidence type="ECO:0000256" key="4">
    <source>
        <dbReference type="ARBA" id="ARBA00023157"/>
    </source>
</evidence>
<keyword evidence="5" id="KW-0676">Redox-active center</keyword>
<dbReference type="FunCoup" id="L2GN26">
    <property type="interactions" value="69"/>
</dbReference>
<dbReference type="HOGENOM" id="CLU_026126_10_1_1"/>
<dbReference type="CDD" id="cd02066">
    <property type="entry name" value="GRX_family"/>
    <property type="match status" value="1"/>
</dbReference>
<reference evidence="8" key="1">
    <citation type="submission" date="2011-05" db="EMBL/GenBank/DDBJ databases">
        <title>The genome sequence of Vittaforma corneae strain ATCC 50505.</title>
        <authorList>
            <consortium name="The Broad Institute Genome Sequencing Platform"/>
            <person name="Cuomo C."/>
            <person name="Didier E."/>
            <person name="Bowers L."/>
            <person name="Young S.K."/>
            <person name="Zeng Q."/>
            <person name="Gargeya S."/>
            <person name="Fitzgerald M."/>
            <person name="Haas B."/>
            <person name="Abouelleil A."/>
            <person name="Alvarado L."/>
            <person name="Arachchi H.M."/>
            <person name="Berlin A."/>
            <person name="Chapman S.B."/>
            <person name="Gearin G."/>
            <person name="Goldberg J."/>
            <person name="Griggs A."/>
            <person name="Gujja S."/>
            <person name="Hansen M."/>
            <person name="Heiman D."/>
            <person name="Howarth C."/>
            <person name="Larimer J."/>
            <person name="Lui A."/>
            <person name="MacDonald P.J.P."/>
            <person name="McCowen C."/>
            <person name="Montmayeur A."/>
            <person name="Murphy C."/>
            <person name="Neiman D."/>
            <person name="Pearson M."/>
            <person name="Priest M."/>
            <person name="Roberts A."/>
            <person name="Saif S."/>
            <person name="Shea T."/>
            <person name="Sisk P."/>
            <person name="Stolte C."/>
            <person name="Sykes S."/>
            <person name="Wortman J."/>
            <person name="Nusbaum C."/>
            <person name="Birren B."/>
        </authorList>
    </citation>
    <scope>NUCLEOTIDE SEQUENCE [LARGE SCALE GENOMIC DNA]</scope>
    <source>
        <strain evidence="8">ATCC 50505</strain>
    </source>
</reference>
<dbReference type="OrthoDB" id="418495at2759"/>
<evidence type="ECO:0000256" key="5">
    <source>
        <dbReference type="ARBA" id="ARBA00023284"/>
    </source>
</evidence>